<dbReference type="InterPro" id="IPR003892">
    <property type="entry name" value="CUE"/>
</dbReference>
<sequence>MDSAFLLRCILVNTSEIAEQTTSSIAEEIVVSEEETWWAAQLSTIRDIVPDVDTTLAIQCLEETNGNVELVLNVLMEKM</sequence>
<evidence type="ECO:0000259" key="1">
    <source>
        <dbReference type="Pfam" id="PF02845"/>
    </source>
</evidence>
<dbReference type="SUPFAM" id="SSF46934">
    <property type="entry name" value="UBA-like"/>
    <property type="match status" value="1"/>
</dbReference>
<name>K3X928_GLOUD</name>
<dbReference type="VEuPathDB" id="FungiDB:PYU1_G013698"/>
<organism evidence="2 3">
    <name type="scientific">Globisporangium ultimum (strain ATCC 200006 / CBS 805.95 / DAOM BR144)</name>
    <name type="common">Pythium ultimum</name>
    <dbReference type="NCBI Taxonomy" id="431595"/>
    <lineage>
        <taxon>Eukaryota</taxon>
        <taxon>Sar</taxon>
        <taxon>Stramenopiles</taxon>
        <taxon>Oomycota</taxon>
        <taxon>Peronosporomycetes</taxon>
        <taxon>Pythiales</taxon>
        <taxon>Pythiaceae</taxon>
        <taxon>Globisporangium</taxon>
    </lineage>
</organism>
<proteinExistence type="predicted"/>
<dbReference type="EnsemblProtists" id="PYU1_T013727">
    <property type="protein sequence ID" value="PYU1_T013727"/>
    <property type="gene ID" value="PYU1_G013698"/>
</dbReference>
<reference evidence="2" key="3">
    <citation type="submission" date="2015-02" db="UniProtKB">
        <authorList>
            <consortium name="EnsemblProtists"/>
        </authorList>
    </citation>
    <scope>IDENTIFICATION</scope>
    <source>
        <strain evidence="2">DAOM BR144</strain>
    </source>
</reference>
<reference evidence="3" key="1">
    <citation type="journal article" date="2010" name="Genome Biol.">
        <title>Genome sequence of the necrotrophic plant pathogen Pythium ultimum reveals original pathogenicity mechanisms and effector repertoire.</title>
        <authorList>
            <person name="Levesque C.A."/>
            <person name="Brouwer H."/>
            <person name="Cano L."/>
            <person name="Hamilton J.P."/>
            <person name="Holt C."/>
            <person name="Huitema E."/>
            <person name="Raffaele S."/>
            <person name="Robideau G.P."/>
            <person name="Thines M."/>
            <person name="Win J."/>
            <person name="Zerillo M.M."/>
            <person name="Beakes G.W."/>
            <person name="Boore J.L."/>
            <person name="Busam D."/>
            <person name="Dumas B."/>
            <person name="Ferriera S."/>
            <person name="Fuerstenberg S.I."/>
            <person name="Gachon C.M."/>
            <person name="Gaulin E."/>
            <person name="Govers F."/>
            <person name="Grenville-Briggs L."/>
            <person name="Horner N."/>
            <person name="Hostetler J."/>
            <person name="Jiang R.H."/>
            <person name="Johnson J."/>
            <person name="Krajaejun T."/>
            <person name="Lin H."/>
            <person name="Meijer H.J."/>
            <person name="Moore B."/>
            <person name="Morris P."/>
            <person name="Phuntmart V."/>
            <person name="Puiu D."/>
            <person name="Shetty J."/>
            <person name="Stajich J.E."/>
            <person name="Tripathy S."/>
            <person name="Wawra S."/>
            <person name="van West P."/>
            <person name="Whitty B.R."/>
            <person name="Coutinho P.M."/>
            <person name="Henrissat B."/>
            <person name="Martin F."/>
            <person name="Thomas P.D."/>
            <person name="Tyler B.M."/>
            <person name="De Vries R.P."/>
            <person name="Kamoun S."/>
            <person name="Yandell M."/>
            <person name="Tisserat N."/>
            <person name="Buell C.R."/>
        </authorList>
    </citation>
    <scope>NUCLEOTIDE SEQUENCE</scope>
    <source>
        <strain evidence="3">DAOM:BR144</strain>
    </source>
</reference>
<evidence type="ECO:0000313" key="3">
    <source>
        <dbReference type="Proteomes" id="UP000019132"/>
    </source>
</evidence>
<dbReference type="AlphaFoldDB" id="K3X928"/>
<dbReference type="InParanoid" id="K3X928"/>
<dbReference type="Pfam" id="PF02845">
    <property type="entry name" value="CUE"/>
    <property type="match status" value="1"/>
</dbReference>
<protein>
    <recommendedName>
        <fullName evidence="1">CUE domain-containing protein</fullName>
    </recommendedName>
</protein>
<dbReference type="Gene3D" id="1.10.8.10">
    <property type="entry name" value="DNA helicase RuvA subunit, C-terminal domain"/>
    <property type="match status" value="1"/>
</dbReference>
<dbReference type="Proteomes" id="UP000019132">
    <property type="component" value="Unassembled WGS sequence"/>
</dbReference>
<evidence type="ECO:0000313" key="2">
    <source>
        <dbReference type="EnsemblProtists" id="PYU1_T013727"/>
    </source>
</evidence>
<dbReference type="InterPro" id="IPR009060">
    <property type="entry name" value="UBA-like_sf"/>
</dbReference>
<accession>K3X928</accession>
<dbReference type="GO" id="GO:0043130">
    <property type="term" value="F:ubiquitin binding"/>
    <property type="evidence" value="ECO:0007669"/>
    <property type="project" value="InterPro"/>
</dbReference>
<reference evidence="3" key="2">
    <citation type="submission" date="2010-04" db="EMBL/GenBank/DDBJ databases">
        <authorList>
            <person name="Buell R."/>
            <person name="Hamilton J."/>
            <person name="Hostetler J."/>
        </authorList>
    </citation>
    <scope>NUCLEOTIDE SEQUENCE [LARGE SCALE GENOMIC DNA]</scope>
    <source>
        <strain evidence="3">DAOM:BR144</strain>
    </source>
</reference>
<dbReference type="EMBL" id="GL376586">
    <property type="status" value="NOT_ANNOTATED_CDS"/>
    <property type="molecule type" value="Genomic_DNA"/>
</dbReference>
<dbReference type="HOGENOM" id="CLU_2611319_0_0_1"/>
<feature type="domain" description="CUE" evidence="1">
    <location>
        <begin position="41"/>
        <end position="77"/>
    </location>
</feature>
<keyword evidence="3" id="KW-1185">Reference proteome</keyword>